<keyword evidence="2" id="KW-0418">Kinase</keyword>
<organism evidence="5">
    <name type="scientific">mine drainage metagenome</name>
    <dbReference type="NCBI Taxonomy" id="410659"/>
    <lineage>
        <taxon>unclassified sequences</taxon>
        <taxon>metagenomes</taxon>
        <taxon>ecological metagenomes</taxon>
    </lineage>
</organism>
<evidence type="ECO:0000256" key="1">
    <source>
        <dbReference type="ARBA" id="ARBA00022679"/>
    </source>
</evidence>
<dbReference type="AlphaFoldDB" id="E6QX18"/>
<proteinExistence type="predicted"/>
<gene>
    <name evidence="5" type="ORF">CARN7_2639</name>
</gene>
<evidence type="ECO:0000259" key="4">
    <source>
        <dbReference type="Pfam" id="PF13657"/>
    </source>
</evidence>
<sequence length="442" mass="50410">MTDADKLKSNSSKPRTRNTGPKILVKANIHLWNEVVGAVMEYENGRIGFSYNSEYIRNGGLAISPKFLPIESRTFEFPDLQRQEAFMGLPGVLADSLPDTFGNLIIKKYFEERGELDKSLSPVQRLLYVGNRAMGALEYAPHLQRRSPEEEQSLEIKSLVESARRLIEGETGEAIHEIMRVGGSAGGARPKALILWDREKNKVRSGFAKHRAGEEHWMIKFDGVNSANERDNKAKPFNRIEYSYALLVKQLGIDMEEVSYLADGELFHFMTRRFDRKQTARHHMHSLAGMTHVDYNLPGAYSYEAWLRLIQELHLGYPAMEQAYRRMIFNVVGRNQDDHVKNISFLVKDKSSGWELAPAYDLTYSAGVGYTRQHQMTVAGHADEFIREELIAIGKKFAIHHPEMIINETVDAFSKWPALAQQWGVQAEERTRVVAGHRLYLA</sequence>
<dbReference type="InterPro" id="IPR012893">
    <property type="entry name" value="HipA-like_C"/>
</dbReference>
<reference evidence="5" key="1">
    <citation type="submission" date="2009-10" db="EMBL/GenBank/DDBJ databases">
        <title>Diversity of trophic interactions inside an arsenic-rich microbial ecosystem.</title>
        <authorList>
            <person name="Bertin P.N."/>
            <person name="Heinrich-Salmeron A."/>
            <person name="Pelletier E."/>
            <person name="Goulhen-Chollet F."/>
            <person name="Arsene-Ploetze F."/>
            <person name="Gallien S."/>
            <person name="Calteau A."/>
            <person name="Vallenet D."/>
            <person name="Casiot C."/>
            <person name="Chane-Woon-Ming B."/>
            <person name="Giloteaux L."/>
            <person name="Barakat M."/>
            <person name="Bonnefoy V."/>
            <person name="Bruneel O."/>
            <person name="Chandler M."/>
            <person name="Cleiss J."/>
            <person name="Duran R."/>
            <person name="Elbaz-Poulichet F."/>
            <person name="Fonknechten N."/>
            <person name="Lauga B."/>
            <person name="Mornico D."/>
            <person name="Ortet P."/>
            <person name="Schaeffer C."/>
            <person name="Siguier P."/>
            <person name="Alexander Thil Smith A."/>
            <person name="Van Dorsselaer A."/>
            <person name="Weissenbach J."/>
            <person name="Medigue C."/>
            <person name="Le Paslier D."/>
        </authorList>
    </citation>
    <scope>NUCLEOTIDE SEQUENCE</scope>
</reference>
<evidence type="ECO:0000256" key="2">
    <source>
        <dbReference type="ARBA" id="ARBA00022777"/>
    </source>
</evidence>
<dbReference type="Gene3D" id="1.10.1070.20">
    <property type="match status" value="1"/>
</dbReference>
<dbReference type="InterPro" id="IPR052028">
    <property type="entry name" value="HipA_Ser/Thr_kinase"/>
</dbReference>
<keyword evidence="1" id="KW-0808">Transferase</keyword>
<dbReference type="PANTHER" id="PTHR37419">
    <property type="entry name" value="SERINE/THREONINE-PROTEIN KINASE TOXIN HIPA"/>
    <property type="match status" value="1"/>
</dbReference>
<dbReference type="Pfam" id="PF07804">
    <property type="entry name" value="HipA_C"/>
    <property type="match status" value="1"/>
</dbReference>
<dbReference type="EMBL" id="CABR01000167">
    <property type="protein sequence ID" value="CBI11792.1"/>
    <property type="molecule type" value="Genomic_DNA"/>
</dbReference>
<feature type="domain" description="HipA N-terminal subdomain 1" evidence="4">
    <location>
        <begin position="28"/>
        <end position="139"/>
    </location>
</feature>
<dbReference type="Pfam" id="PF13657">
    <property type="entry name" value="Couple_hipA"/>
    <property type="match status" value="1"/>
</dbReference>
<dbReference type="PANTHER" id="PTHR37419:SF8">
    <property type="entry name" value="TOXIN YJJJ"/>
    <property type="match status" value="1"/>
</dbReference>
<dbReference type="GO" id="GO:0005829">
    <property type="term" value="C:cytosol"/>
    <property type="evidence" value="ECO:0007669"/>
    <property type="project" value="TreeGrafter"/>
</dbReference>
<dbReference type="InterPro" id="IPR017508">
    <property type="entry name" value="HipA_N1"/>
</dbReference>
<accession>E6QX18</accession>
<evidence type="ECO:0008006" key="6">
    <source>
        <dbReference type="Google" id="ProtNLM"/>
    </source>
</evidence>
<dbReference type="GO" id="GO:0004674">
    <property type="term" value="F:protein serine/threonine kinase activity"/>
    <property type="evidence" value="ECO:0007669"/>
    <property type="project" value="TreeGrafter"/>
</dbReference>
<evidence type="ECO:0000259" key="3">
    <source>
        <dbReference type="Pfam" id="PF07804"/>
    </source>
</evidence>
<comment type="caution">
    <text evidence="5">The sequence shown here is derived from an EMBL/GenBank/DDBJ whole genome shotgun (WGS) entry which is preliminary data.</text>
</comment>
<protein>
    <recommendedName>
        <fullName evidence="6">Type II toxin-antitoxin system HipA family toxin</fullName>
    </recommendedName>
</protein>
<evidence type="ECO:0000313" key="5">
    <source>
        <dbReference type="EMBL" id="CBI11792.1"/>
    </source>
</evidence>
<feature type="domain" description="HipA-like C-terminal" evidence="3">
    <location>
        <begin position="184"/>
        <end position="414"/>
    </location>
</feature>
<name>E6QX18_9ZZZZ</name>